<dbReference type="PANTHER" id="PTHR31251">
    <property type="entry name" value="SQUAMOSA PROMOTER-BINDING-LIKE PROTEIN 4"/>
    <property type="match status" value="1"/>
</dbReference>
<evidence type="ECO:0000256" key="4">
    <source>
        <dbReference type="SAM" id="MobiDB-lite"/>
    </source>
</evidence>
<keyword evidence="3" id="KW-0862">Zinc</keyword>
<evidence type="ECO:0000256" key="1">
    <source>
        <dbReference type="ARBA" id="ARBA00022723"/>
    </source>
</evidence>
<feature type="compositionally biased region" description="Polar residues" evidence="4">
    <location>
        <begin position="336"/>
        <end position="345"/>
    </location>
</feature>
<keyword evidence="1" id="KW-0479">Metal-binding</keyword>
<dbReference type="PROSITE" id="PS51141">
    <property type="entry name" value="ZF_SBP"/>
    <property type="match status" value="1"/>
</dbReference>
<dbReference type="Pfam" id="PF03110">
    <property type="entry name" value="SBP"/>
    <property type="match status" value="1"/>
</dbReference>
<evidence type="ECO:0000259" key="5">
    <source>
        <dbReference type="PROSITE" id="PS51141"/>
    </source>
</evidence>
<evidence type="ECO:0000256" key="3">
    <source>
        <dbReference type="ARBA" id="ARBA00022833"/>
    </source>
</evidence>
<feature type="compositionally biased region" description="Acidic residues" evidence="4">
    <location>
        <begin position="1021"/>
        <end position="1032"/>
    </location>
</feature>
<comment type="caution">
    <text evidence="6">The sequence shown here is derived from an EMBL/GenBank/DDBJ whole genome shotgun (WGS) entry which is preliminary data.</text>
</comment>
<name>A0A2P6TEU4_CHLSO</name>
<dbReference type="SUPFAM" id="SSF103612">
    <property type="entry name" value="SBT domain"/>
    <property type="match status" value="1"/>
</dbReference>
<organism evidence="6 7">
    <name type="scientific">Chlorella sorokiniana</name>
    <name type="common">Freshwater green alga</name>
    <dbReference type="NCBI Taxonomy" id="3076"/>
    <lineage>
        <taxon>Eukaryota</taxon>
        <taxon>Viridiplantae</taxon>
        <taxon>Chlorophyta</taxon>
        <taxon>core chlorophytes</taxon>
        <taxon>Trebouxiophyceae</taxon>
        <taxon>Chlorellales</taxon>
        <taxon>Chlorellaceae</taxon>
        <taxon>Chlorella clade</taxon>
        <taxon>Chlorella</taxon>
    </lineage>
</organism>
<feature type="domain" description="SBP-type" evidence="5">
    <location>
        <begin position="40"/>
        <end position="118"/>
    </location>
</feature>
<accession>A0A2P6TEU4</accession>
<dbReference type="GO" id="GO:0005634">
    <property type="term" value="C:nucleus"/>
    <property type="evidence" value="ECO:0007669"/>
    <property type="project" value="InterPro"/>
</dbReference>
<feature type="region of interest" description="Disordered" evidence="4">
    <location>
        <begin position="676"/>
        <end position="722"/>
    </location>
</feature>
<sequence>MDPRASWLQSSYDWGAASLEARPAQAAKEDATANQPRRAAAICQVEGCGADLSQLRYFFRKQRICEQHARADVVTDAAGRQLRFCQQCTRLEPLDNFTVGRRSCKASLAKRQARAHRGKAHSSPDSSPERNRRRAKGAGPKRQAVKPSSSWSDEDSATAGSGNGSKGSRRSAGGPASKRSRGSSPSFDAAPSHAGGRSPGLQSAAFALPSDSPAVVGPPASLGSSGRRNSDSLADASQLMMPPQQDAAAAMQWQQHQLGAAGVPQQAAAAAAAAPQAQAQAQAQAQQQGEGEGMDWCQYLAADELEELLAIDPDMLADTLLANGGSTGPPSNGSGQASLVSNNSHWPPGPAAAAQQPLGPTGQAAMWGGVGPAAVAQQLPPQGMGSIPMPPQLMQALAVPTQPGPVQGPGLGSGPQLAFNPAAGATGYAGASGAGSGPAASLAPATLAANGMAGPAGSWGAQPAAMQAAALQQQAGGVVAAAANANPAYTMARFSLKIFGVAPEDLPPSLRAEMFAALQVSPTVLEGAIRCGCTHLIVDLLLTREEASQVAAAPRLAAAVHHLRRPDQWARLGAPPAMVAQLNSMIALGTAAAEQGGATPLPCIHLQGAQLLPALALDCPVATTTSASAGKFQLPLLPAAAGGRGQRSTAELATALHCRSHGRLVGTAVSVLRPSSGAAQQAERAGGSEAEEGSFSSDAELDEPLGELSDGEEAAAGGEAAAGDQPAVLQAWAPDALKPELWGLYEFELSSGSLLSEAVPVLVLPDEHADVAAELCQLQAEEAAGRVAPGTTAAVVRLVAAVLRFLREREAAEAAGAGSPAAAALETAYPPPVAMRLASAACNLVVFSVAACWPQLAALVLPAVTASGGSPAAAAQQMAGLSAPARSPLHLAVASGSAPTVAALRGWAAGHGLGWEALQPASPSAAGGGGSWAAAEEEAALDDLMLLAAAMGGSLDGAMVQQLTELLGTERLARSADAAGPGGWSPRRVAQATDNAALLAVLPPEPAATSSAAAVAAAAAAEEEEEEEEEDKGSEQRWEELQAAEECSHLQVRPEKLAALEEEWAASKAAAAAAGGKGWPARPRRRRRAPPSHDAALLASLMEEMHVGSEEQQPAAQPALERQASGGLTAQLVKTSLAGAAAAVVAALATVAVRLTLMEG</sequence>
<dbReference type="Proteomes" id="UP000239899">
    <property type="component" value="Unassembled WGS sequence"/>
</dbReference>
<dbReference type="InterPro" id="IPR044817">
    <property type="entry name" value="SBP-like"/>
</dbReference>
<dbReference type="InterPro" id="IPR004333">
    <property type="entry name" value="SBP_dom"/>
</dbReference>
<dbReference type="InterPro" id="IPR036893">
    <property type="entry name" value="SBP_sf"/>
</dbReference>
<keyword evidence="2" id="KW-0863">Zinc-finger</keyword>
<evidence type="ECO:0000313" key="7">
    <source>
        <dbReference type="Proteomes" id="UP000239899"/>
    </source>
</evidence>
<feature type="compositionally biased region" description="Basic residues" evidence="4">
    <location>
        <begin position="111"/>
        <end position="120"/>
    </location>
</feature>
<protein>
    <submittedName>
        <fullName evidence="6">Squamosa promoter-binding 8</fullName>
    </submittedName>
</protein>
<dbReference type="AlphaFoldDB" id="A0A2P6TEU4"/>
<feature type="compositionally biased region" description="Low complexity" evidence="4">
    <location>
        <begin position="170"/>
        <end position="186"/>
    </location>
</feature>
<dbReference type="PANTHER" id="PTHR31251:SF169">
    <property type="entry name" value="SQUAMOSA PROMOTER-BINDING-LIKE PROTEIN 8"/>
    <property type="match status" value="1"/>
</dbReference>
<dbReference type="GO" id="GO:0008270">
    <property type="term" value="F:zinc ion binding"/>
    <property type="evidence" value="ECO:0007669"/>
    <property type="project" value="UniProtKB-KW"/>
</dbReference>
<feature type="region of interest" description="Disordered" evidence="4">
    <location>
        <begin position="108"/>
        <end position="231"/>
    </location>
</feature>
<evidence type="ECO:0000313" key="6">
    <source>
        <dbReference type="EMBL" id="PRW32487.1"/>
    </source>
</evidence>
<dbReference type="Gene3D" id="4.10.1100.10">
    <property type="entry name" value="Transcription factor, SBP-box domain"/>
    <property type="match status" value="1"/>
</dbReference>
<feature type="region of interest" description="Disordered" evidence="4">
    <location>
        <begin position="1017"/>
        <end position="1040"/>
    </location>
</feature>
<dbReference type="GO" id="GO:0003677">
    <property type="term" value="F:DNA binding"/>
    <property type="evidence" value="ECO:0007669"/>
    <property type="project" value="InterPro"/>
</dbReference>
<feature type="compositionally biased region" description="Acidic residues" evidence="4">
    <location>
        <begin position="699"/>
        <end position="713"/>
    </location>
</feature>
<proteinExistence type="predicted"/>
<feature type="compositionally biased region" description="Low complexity" evidence="4">
    <location>
        <begin position="676"/>
        <end position="698"/>
    </location>
</feature>
<evidence type="ECO:0000256" key="2">
    <source>
        <dbReference type="ARBA" id="ARBA00022771"/>
    </source>
</evidence>
<gene>
    <name evidence="6" type="ORF">C2E21_8184</name>
</gene>
<reference evidence="6 7" key="1">
    <citation type="journal article" date="2018" name="Plant J.">
        <title>Genome sequences of Chlorella sorokiniana UTEX 1602 and Micractinium conductrix SAG 241.80: implications to maltose excretion by a green alga.</title>
        <authorList>
            <person name="Arriola M.B."/>
            <person name="Velmurugan N."/>
            <person name="Zhang Y."/>
            <person name="Plunkett M.H."/>
            <person name="Hondzo H."/>
            <person name="Barney B.M."/>
        </authorList>
    </citation>
    <scope>NUCLEOTIDE SEQUENCE [LARGE SCALE GENOMIC DNA]</scope>
    <source>
        <strain evidence="7">UTEX 1602</strain>
    </source>
</reference>
<feature type="region of interest" description="Disordered" evidence="4">
    <location>
        <begin position="321"/>
        <end position="357"/>
    </location>
</feature>
<dbReference type="OrthoDB" id="515128at2759"/>
<feature type="region of interest" description="Disordered" evidence="4">
    <location>
        <begin position="1071"/>
        <end position="1092"/>
    </location>
</feature>
<keyword evidence="7" id="KW-1185">Reference proteome</keyword>
<dbReference type="EMBL" id="LHPG02000019">
    <property type="protein sequence ID" value="PRW32487.1"/>
    <property type="molecule type" value="Genomic_DNA"/>
</dbReference>